<dbReference type="Proteomes" id="UP000521943">
    <property type="component" value="Unassembled WGS sequence"/>
</dbReference>
<feature type="compositionally biased region" description="Basic and acidic residues" evidence="1">
    <location>
        <begin position="244"/>
        <end position="267"/>
    </location>
</feature>
<gene>
    <name evidence="2" type="ORF">DFP72DRAFT_845528</name>
</gene>
<dbReference type="AlphaFoldDB" id="A0A8H6I537"/>
<dbReference type="EMBL" id="JACGCI010000020">
    <property type="protein sequence ID" value="KAF6758084.1"/>
    <property type="molecule type" value="Genomic_DNA"/>
</dbReference>
<keyword evidence="3" id="KW-1185">Reference proteome</keyword>
<feature type="compositionally biased region" description="Polar residues" evidence="1">
    <location>
        <begin position="203"/>
        <end position="222"/>
    </location>
</feature>
<organism evidence="2 3">
    <name type="scientific">Ephemerocybe angulata</name>
    <dbReference type="NCBI Taxonomy" id="980116"/>
    <lineage>
        <taxon>Eukaryota</taxon>
        <taxon>Fungi</taxon>
        <taxon>Dikarya</taxon>
        <taxon>Basidiomycota</taxon>
        <taxon>Agaricomycotina</taxon>
        <taxon>Agaricomycetes</taxon>
        <taxon>Agaricomycetidae</taxon>
        <taxon>Agaricales</taxon>
        <taxon>Agaricineae</taxon>
        <taxon>Psathyrellaceae</taxon>
        <taxon>Ephemerocybe</taxon>
    </lineage>
</organism>
<evidence type="ECO:0000256" key="1">
    <source>
        <dbReference type="SAM" id="MobiDB-lite"/>
    </source>
</evidence>
<feature type="compositionally biased region" description="Acidic residues" evidence="1">
    <location>
        <begin position="230"/>
        <end position="243"/>
    </location>
</feature>
<accession>A0A8H6I537</accession>
<comment type="caution">
    <text evidence="2">The sequence shown here is derived from an EMBL/GenBank/DDBJ whole genome shotgun (WGS) entry which is preliminary data.</text>
</comment>
<feature type="region of interest" description="Disordered" evidence="1">
    <location>
        <begin position="201"/>
        <end position="279"/>
    </location>
</feature>
<evidence type="ECO:0000313" key="3">
    <source>
        <dbReference type="Proteomes" id="UP000521943"/>
    </source>
</evidence>
<protein>
    <submittedName>
        <fullName evidence="2">Uncharacterized protein</fullName>
    </submittedName>
</protein>
<proteinExistence type="predicted"/>
<name>A0A8H6I537_9AGAR</name>
<sequence length="279" mass="29597">MHNVVYSDLLSAGLPRLLWEVTSRYHANQNCLLFQKGVGPLGMGATGQTVGGRAVMHPAMHPRIVLMHPNPAGGRSLEKPQAQAFPNPKPGLSPGQALVKNNKGLAWLGLLGPGLAWLRASGPSLGIKVKIPSRGRVLVEVDDVMIPSAAAVLHLIPSGQSGKNRAGTYTLGELQHRGQAPGAGHFKMVISTSDLRYYDPKPLSQSDSVPNTLVAGDSSSILGSDKESDGLDDSQDDSEDEDTTDGHQDSDDVESQRLDMLRAHAEIENAQAPSQSARA</sequence>
<dbReference type="OrthoDB" id="1920326at2759"/>
<evidence type="ECO:0000313" key="2">
    <source>
        <dbReference type="EMBL" id="KAF6758084.1"/>
    </source>
</evidence>
<reference evidence="2 3" key="1">
    <citation type="submission" date="2020-07" db="EMBL/GenBank/DDBJ databases">
        <title>Comparative genomics of pyrophilous fungi reveals a link between fire events and developmental genes.</title>
        <authorList>
            <consortium name="DOE Joint Genome Institute"/>
            <person name="Steindorff A.S."/>
            <person name="Carver A."/>
            <person name="Calhoun S."/>
            <person name="Stillman K."/>
            <person name="Liu H."/>
            <person name="Lipzen A."/>
            <person name="Pangilinan J."/>
            <person name="Labutti K."/>
            <person name="Bruns T.D."/>
            <person name="Grigoriev I.V."/>
        </authorList>
    </citation>
    <scope>NUCLEOTIDE SEQUENCE [LARGE SCALE GENOMIC DNA]</scope>
    <source>
        <strain evidence="2 3">CBS 144469</strain>
    </source>
</reference>